<name>A0A2S9YAH3_9BACT</name>
<dbReference type="EMBL" id="PVNL01000114">
    <property type="protein sequence ID" value="PRQ02062.1"/>
    <property type="molecule type" value="Genomic_DNA"/>
</dbReference>
<dbReference type="Proteomes" id="UP000238823">
    <property type="component" value="Unassembled WGS sequence"/>
</dbReference>
<proteinExistence type="predicted"/>
<evidence type="ECO:0000313" key="2">
    <source>
        <dbReference type="Proteomes" id="UP000238823"/>
    </source>
</evidence>
<organism evidence="1 2">
    <name type="scientific">Enhygromyxa salina</name>
    <dbReference type="NCBI Taxonomy" id="215803"/>
    <lineage>
        <taxon>Bacteria</taxon>
        <taxon>Pseudomonadati</taxon>
        <taxon>Myxococcota</taxon>
        <taxon>Polyangia</taxon>
        <taxon>Nannocystales</taxon>
        <taxon>Nannocystaceae</taxon>
        <taxon>Enhygromyxa</taxon>
    </lineage>
</organism>
<gene>
    <name evidence="1" type="ORF">ENSA7_56350</name>
</gene>
<comment type="caution">
    <text evidence="1">The sequence shown here is derived from an EMBL/GenBank/DDBJ whole genome shotgun (WGS) entry which is preliminary data.</text>
</comment>
<reference evidence="1 2" key="1">
    <citation type="submission" date="2018-03" db="EMBL/GenBank/DDBJ databases">
        <title>Draft Genome Sequences of the Obligatory Marine Myxobacteria Enhygromyxa salina SWB007.</title>
        <authorList>
            <person name="Poehlein A."/>
            <person name="Moghaddam J.A."/>
            <person name="Harms H."/>
            <person name="Alanjari M."/>
            <person name="Koenig G.M."/>
            <person name="Daniel R."/>
            <person name="Schaeberle T.F."/>
        </authorList>
    </citation>
    <scope>NUCLEOTIDE SEQUENCE [LARGE SCALE GENOMIC DNA]</scope>
    <source>
        <strain evidence="1 2">SWB007</strain>
    </source>
</reference>
<dbReference type="AlphaFoldDB" id="A0A2S9YAH3"/>
<sequence>MRPQDLEPEMEAWLQRAFPRLDEEIEGASSGEVDEIRRIVGHDLPRFYEWFLLRMGRSMGRIGVTSRFDYTARRVLWCYEQGLAEPDPNDLLIGFDTTNDPMGLQIFYDFTRPCRDDAMTGKGEPDAGPVYPEFETFREHIGWGKTTVLLVMESPSHCAGVLASRTPGQNAVDQLKKFMTRHGFDQPLPTGSYCGIFMRTDMTMTCTRSILVKTDTLAFRLGGQSQAWLRRFLGEIALSDDLELHEDMLEWGGSSR</sequence>
<evidence type="ECO:0008006" key="3">
    <source>
        <dbReference type="Google" id="ProtNLM"/>
    </source>
</evidence>
<protein>
    <recommendedName>
        <fullName evidence="3">Knr4/Smi1-like domain-containing protein</fullName>
    </recommendedName>
</protein>
<accession>A0A2S9YAH3</accession>
<evidence type="ECO:0000313" key="1">
    <source>
        <dbReference type="EMBL" id="PRQ02062.1"/>
    </source>
</evidence>